<evidence type="ECO:0000313" key="4">
    <source>
        <dbReference type="EMBL" id="ABJ84414.1"/>
    </source>
</evidence>
<proteinExistence type="predicted"/>
<protein>
    <submittedName>
        <fullName evidence="4">Phospholipase/Carboxylesterase</fullName>
    </submittedName>
</protein>
<dbReference type="InterPro" id="IPR003140">
    <property type="entry name" value="PLipase/COase/thioEstase"/>
</dbReference>
<evidence type="ECO:0000256" key="1">
    <source>
        <dbReference type="ARBA" id="ARBA00022729"/>
    </source>
</evidence>
<dbReference type="AlphaFoldDB" id="Q021H5"/>
<evidence type="ECO:0000256" key="2">
    <source>
        <dbReference type="ARBA" id="ARBA00022801"/>
    </source>
</evidence>
<evidence type="ECO:0000259" key="3">
    <source>
        <dbReference type="Pfam" id="PF02230"/>
    </source>
</evidence>
<dbReference type="PROSITE" id="PS51257">
    <property type="entry name" value="PROKAR_LIPOPROTEIN"/>
    <property type="match status" value="1"/>
</dbReference>
<dbReference type="GO" id="GO:0016787">
    <property type="term" value="F:hydrolase activity"/>
    <property type="evidence" value="ECO:0007669"/>
    <property type="project" value="UniProtKB-KW"/>
</dbReference>
<keyword evidence="1" id="KW-0732">Signal</keyword>
<gene>
    <name evidence="4" type="ordered locus">Acid_3441</name>
</gene>
<sequence precursor="true">MPGSCSRRRFASGMAASLLTACGWAGGKLRLTSRPGTNPSGCEPGVHPLELRRERDTLFYVPKGADPGREAPLVVYLHGATGSEQQGIKRLSGLAEQLGLLLLSPASEGGTWDAMQGIYGPDVRMIDQSLSVVFARGRVDSRRIALAGFSDGGSYALGLGLGNGDLFNAVLAFSPGLIPAGSTQKGTPRVFVSHGRNDRILPIEQCSRRIVPELQRAGYPVTYREFEGPHTVPPEIASDAMKWFLG</sequence>
<dbReference type="KEGG" id="sus:Acid_3441"/>
<dbReference type="SUPFAM" id="SSF53474">
    <property type="entry name" value="alpha/beta-Hydrolases"/>
    <property type="match status" value="1"/>
</dbReference>
<dbReference type="InParanoid" id="Q021H5"/>
<dbReference type="PANTHER" id="PTHR43037">
    <property type="entry name" value="UNNAMED PRODUCT-RELATED"/>
    <property type="match status" value="1"/>
</dbReference>
<accession>Q021H5</accession>
<name>Q021H5_SOLUE</name>
<dbReference type="Pfam" id="PF02230">
    <property type="entry name" value="Abhydrolase_2"/>
    <property type="match status" value="1"/>
</dbReference>
<dbReference type="PANTHER" id="PTHR43037:SF5">
    <property type="entry name" value="FERULOYL ESTERASE"/>
    <property type="match status" value="1"/>
</dbReference>
<feature type="domain" description="Phospholipase/carboxylesterase/thioesterase" evidence="3">
    <location>
        <begin position="125"/>
        <end position="227"/>
    </location>
</feature>
<dbReference type="InterPro" id="IPR050955">
    <property type="entry name" value="Plant_Biomass_Hydrol_Est"/>
</dbReference>
<reference evidence="4" key="1">
    <citation type="submission" date="2006-10" db="EMBL/GenBank/DDBJ databases">
        <title>Complete sequence of Solibacter usitatus Ellin6076.</title>
        <authorList>
            <consortium name="US DOE Joint Genome Institute"/>
            <person name="Copeland A."/>
            <person name="Lucas S."/>
            <person name="Lapidus A."/>
            <person name="Barry K."/>
            <person name="Detter J.C."/>
            <person name="Glavina del Rio T."/>
            <person name="Hammon N."/>
            <person name="Israni S."/>
            <person name="Dalin E."/>
            <person name="Tice H."/>
            <person name="Pitluck S."/>
            <person name="Thompson L.S."/>
            <person name="Brettin T."/>
            <person name="Bruce D."/>
            <person name="Han C."/>
            <person name="Tapia R."/>
            <person name="Gilna P."/>
            <person name="Schmutz J."/>
            <person name="Larimer F."/>
            <person name="Land M."/>
            <person name="Hauser L."/>
            <person name="Kyrpides N."/>
            <person name="Mikhailova N."/>
            <person name="Janssen P.H."/>
            <person name="Kuske C.R."/>
            <person name="Richardson P."/>
        </authorList>
    </citation>
    <scope>NUCLEOTIDE SEQUENCE</scope>
    <source>
        <strain evidence="4">Ellin6076</strain>
    </source>
</reference>
<dbReference type="eggNOG" id="COG0400">
    <property type="taxonomic scope" value="Bacteria"/>
</dbReference>
<dbReference type="HOGENOM" id="CLU_086004_0_0_0"/>
<dbReference type="Gene3D" id="3.40.50.1820">
    <property type="entry name" value="alpha/beta hydrolase"/>
    <property type="match status" value="1"/>
</dbReference>
<organism evidence="4">
    <name type="scientific">Solibacter usitatus (strain Ellin6076)</name>
    <dbReference type="NCBI Taxonomy" id="234267"/>
    <lineage>
        <taxon>Bacteria</taxon>
        <taxon>Pseudomonadati</taxon>
        <taxon>Acidobacteriota</taxon>
        <taxon>Terriglobia</taxon>
        <taxon>Bryobacterales</taxon>
        <taxon>Solibacteraceae</taxon>
        <taxon>Candidatus Solibacter</taxon>
    </lineage>
</organism>
<dbReference type="STRING" id="234267.Acid_3441"/>
<dbReference type="InterPro" id="IPR029058">
    <property type="entry name" value="AB_hydrolase_fold"/>
</dbReference>
<keyword evidence="2" id="KW-0378">Hydrolase</keyword>
<dbReference type="ESTHER" id="solus-q440v4">
    <property type="family name" value="A85-IroE-IroD-Fes-Yiel"/>
</dbReference>
<dbReference type="EMBL" id="CP000473">
    <property type="protein sequence ID" value="ABJ84414.1"/>
    <property type="molecule type" value="Genomic_DNA"/>
</dbReference>